<feature type="domain" description="Flagellar basal-body/hook protein C-terminal" evidence="7">
    <location>
        <begin position="421"/>
        <end position="465"/>
    </location>
</feature>
<dbReference type="SUPFAM" id="SSF117143">
    <property type="entry name" value="Flagellar hook protein flgE"/>
    <property type="match status" value="1"/>
</dbReference>
<reference evidence="8 9" key="1">
    <citation type="submission" date="2019-03" db="EMBL/GenBank/DDBJ databases">
        <title>Genomic Encyclopedia of Type Strains, Phase IV (KMG-IV): sequencing the most valuable type-strain genomes for metagenomic binning, comparative biology and taxonomic classification.</title>
        <authorList>
            <person name="Goeker M."/>
        </authorList>
    </citation>
    <scope>NUCLEOTIDE SEQUENCE [LARGE SCALE GENOMIC DNA]</scope>
    <source>
        <strain evidence="8 9">DSM 28697</strain>
    </source>
</reference>
<dbReference type="InterPro" id="IPR001444">
    <property type="entry name" value="Flag_bb_rod_N"/>
</dbReference>
<protein>
    <recommendedName>
        <fullName evidence="4">Flagellar hook protein FlgE</fullName>
    </recommendedName>
</protein>
<feature type="region of interest" description="Disordered" evidence="5">
    <location>
        <begin position="381"/>
        <end position="403"/>
    </location>
</feature>
<dbReference type="NCBIfam" id="TIGR03506">
    <property type="entry name" value="FlgEFG_subfam"/>
    <property type="match status" value="2"/>
</dbReference>
<dbReference type="Pfam" id="PF00460">
    <property type="entry name" value="Flg_bb_rod"/>
    <property type="match status" value="1"/>
</dbReference>
<dbReference type="InterPro" id="IPR037925">
    <property type="entry name" value="FlgE/F/G-like"/>
</dbReference>
<evidence type="ECO:0000259" key="7">
    <source>
        <dbReference type="Pfam" id="PF06429"/>
    </source>
</evidence>
<dbReference type="Proteomes" id="UP000295632">
    <property type="component" value="Unassembled WGS sequence"/>
</dbReference>
<keyword evidence="8" id="KW-0966">Cell projection</keyword>
<sequence>MLRSLYSGISGMKNFQLKLDVIGNNIANVNTVGFKKGRVTFKDQMYQAISGASAAAQGRGGINPKQVGLGSTVTTIDTIHTQGSTQSTSRALDLSLAGDGFFVVGSIIDGTLVQKDTSGGMGSNIIDGSIDDAMDLSYTRFGRFFIDEEGYLVNSDGLYLVGEAGQKVMPDPAEAAAAKSFTGPDGDLTTFISAVTAFNQSLSSATTVDEIQEAIQTFAGTTAQIGAGETISAGGAIGAFISDLETANDTGENSGFNAGMGNQLGNLKALAKELASISDAAETTGDEVAPDVEDLLKNIVPLMETPVNIIETAENAAHAATEPSYTTGLSFEAGLIQIPKSAKSFSIGSDGTISFIDARGQLKKAGQLLVASFPNNGGLQKSGDNLYKATTNSGSPDADGNGLQLNELGRPGSGVYGAVAAGTLEMSNVDLAEEFSEMIIAQRGFQANTRIITTADEILQELVNLKR</sequence>
<dbReference type="AlphaFoldDB" id="A0A4R6U4F3"/>
<dbReference type="GO" id="GO:0071978">
    <property type="term" value="P:bacterial-type flagellum-dependent swarming motility"/>
    <property type="evidence" value="ECO:0007669"/>
    <property type="project" value="TreeGrafter"/>
</dbReference>
<dbReference type="GO" id="GO:0005829">
    <property type="term" value="C:cytosol"/>
    <property type="evidence" value="ECO:0007669"/>
    <property type="project" value="TreeGrafter"/>
</dbReference>
<evidence type="ECO:0000256" key="3">
    <source>
        <dbReference type="ARBA" id="ARBA00023143"/>
    </source>
</evidence>
<feature type="compositionally biased region" description="Polar residues" evidence="5">
    <location>
        <begin position="381"/>
        <end position="395"/>
    </location>
</feature>
<comment type="caution">
    <text evidence="8">The sequence shown here is derived from an EMBL/GenBank/DDBJ whole genome shotgun (WGS) entry which is preliminary data.</text>
</comment>
<accession>A0A4R6U4F3</accession>
<dbReference type="OrthoDB" id="9804559at2"/>
<gene>
    <name evidence="8" type="ORF">EV213_10720</name>
</gene>
<evidence type="ECO:0000259" key="6">
    <source>
        <dbReference type="Pfam" id="PF00460"/>
    </source>
</evidence>
<dbReference type="PROSITE" id="PS00588">
    <property type="entry name" value="FLAGELLA_BB_ROD"/>
    <property type="match status" value="1"/>
</dbReference>
<dbReference type="InterPro" id="IPR010930">
    <property type="entry name" value="Flg_bb/hook_C_dom"/>
</dbReference>
<comment type="subcellular location">
    <subcellularLocation>
        <location evidence="1 4">Bacterial flagellum basal body</location>
    </subcellularLocation>
</comment>
<keyword evidence="9" id="KW-1185">Reference proteome</keyword>
<feature type="domain" description="Flagellar basal body rod protein N-terminal" evidence="6">
    <location>
        <begin position="5"/>
        <end position="35"/>
    </location>
</feature>
<dbReference type="InterPro" id="IPR020013">
    <property type="entry name" value="Flagellar_FlgE/F/G"/>
</dbReference>
<comment type="function">
    <text evidence="4">A flexible structure which links the flagellar filament to the drive apparatus in the basal body.</text>
</comment>
<dbReference type="Pfam" id="PF06429">
    <property type="entry name" value="Flg_bbr_C"/>
    <property type="match status" value="1"/>
</dbReference>
<dbReference type="InterPro" id="IPR019776">
    <property type="entry name" value="Flagellar_basal_body_rod_CS"/>
</dbReference>
<organism evidence="8 9">
    <name type="scientific">Aureibacillus halotolerans</name>
    <dbReference type="NCBI Taxonomy" id="1508390"/>
    <lineage>
        <taxon>Bacteria</taxon>
        <taxon>Bacillati</taxon>
        <taxon>Bacillota</taxon>
        <taxon>Bacilli</taxon>
        <taxon>Bacillales</taxon>
        <taxon>Bacillaceae</taxon>
        <taxon>Aureibacillus</taxon>
    </lineage>
</organism>
<keyword evidence="8" id="KW-0969">Cilium</keyword>
<dbReference type="PANTHER" id="PTHR30435">
    <property type="entry name" value="FLAGELLAR PROTEIN"/>
    <property type="match status" value="1"/>
</dbReference>
<evidence type="ECO:0000256" key="2">
    <source>
        <dbReference type="ARBA" id="ARBA00009677"/>
    </source>
</evidence>
<dbReference type="GO" id="GO:0009425">
    <property type="term" value="C:bacterial-type flagellum basal body"/>
    <property type="evidence" value="ECO:0007669"/>
    <property type="project" value="UniProtKB-SubCell"/>
</dbReference>
<evidence type="ECO:0000256" key="5">
    <source>
        <dbReference type="SAM" id="MobiDB-lite"/>
    </source>
</evidence>
<keyword evidence="3 4" id="KW-0975">Bacterial flagellum</keyword>
<evidence type="ECO:0000256" key="1">
    <source>
        <dbReference type="ARBA" id="ARBA00004117"/>
    </source>
</evidence>
<dbReference type="EMBL" id="SNYJ01000007">
    <property type="protein sequence ID" value="TDQ39653.1"/>
    <property type="molecule type" value="Genomic_DNA"/>
</dbReference>
<evidence type="ECO:0000256" key="4">
    <source>
        <dbReference type="RuleBase" id="RU362116"/>
    </source>
</evidence>
<comment type="similarity">
    <text evidence="2 4">Belongs to the flagella basal body rod proteins family.</text>
</comment>
<keyword evidence="8" id="KW-0282">Flagellum</keyword>
<dbReference type="GO" id="GO:0009424">
    <property type="term" value="C:bacterial-type flagellum hook"/>
    <property type="evidence" value="ECO:0007669"/>
    <property type="project" value="TreeGrafter"/>
</dbReference>
<proteinExistence type="inferred from homology"/>
<dbReference type="SUPFAM" id="SSF64518">
    <property type="entry name" value="Phase 1 flagellin"/>
    <property type="match status" value="1"/>
</dbReference>
<dbReference type="PANTHER" id="PTHR30435:SF1">
    <property type="entry name" value="FLAGELLAR HOOK PROTEIN FLGE"/>
    <property type="match status" value="1"/>
</dbReference>
<evidence type="ECO:0000313" key="8">
    <source>
        <dbReference type="EMBL" id="TDQ39653.1"/>
    </source>
</evidence>
<name>A0A4R6U4F3_9BACI</name>
<evidence type="ECO:0000313" key="9">
    <source>
        <dbReference type="Proteomes" id="UP000295632"/>
    </source>
</evidence>
<dbReference type="RefSeq" id="WP_133580332.1">
    <property type="nucleotide sequence ID" value="NZ_SNYJ01000007.1"/>
</dbReference>